<accession>A0A9D2SXF4</accession>
<dbReference type="EC" id="2.7.13.3" evidence="2"/>
<dbReference type="InterPro" id="IPR005467">
    <property type="entry name" value="His_kinase_dom"/>
</dbReference>
<reference evidence="9" key="2">
    <citation type="submission" date="2021-04" db="EMBL/GenBank/DDBJ databases">
        <authorList>
            <person name="Gilroy R."/>
        </authorList>
    </citation>
    <scope>NUCLEOTIDE SEQUENCE</scope>
    <source>
        <strain evidence="9">ChiGjej1B1-1692</strain>
    </source>
</reference>
<comment type="caution">
    <text evidence="9">The sequence shown here is derived from an EMBL/GenBank/DDBJ whole genome shotgun (WGS) entry which is preliminary data.</text>
</comment>
<feature type="domain" description="Histidine kinase" evidence="8">
    <location>
        <begin position="94"/>
        <end position="310"/>
    </location>
</feature>
<dbReference type="Pfam" id="PF00512">
    <property type="entry name" value="HisKA"/>
    <property type="match status" value="1"/>
</dbReference>
<dbReference type="InterPro" id="IPR050736">
    <property type="entry name" value="Sensor_HK_Regulatory"/>
</dbReference>
<dbReference type="SMART" id="SM00388">
    <property type="entry name" value="HisKA"/>
    <property type="match status" value="1"/>
</dbReference>
<reference evidence="9" key="1">
    <citation type="journal article" date="2021" name="PeerJ">
        <title>Extensive microbial diversity within the chicken gut microbiome revealed by metagenomics and culture.</title>
        <authorList>
            <person name="Gilroy R."/>
            <person name="Ravi A."/>
            <person name="Getino M."/>
            <person name="Pursley I."/>
            <person name="Horton D.L."/>
            <person name="Alikhan N.F."/>
            <person name="Baker D."/>
            <person name="Gharbi K."/>
            <person name="Hall N."/>
            <person name="Watson M."/>
            <person name="Adriaenssens E.M."/>
            <person name="Foster-Nyarko E."/>
            <person name="Jarju S."/>
            <person name="Secka A."/>
            <person name="Antonio M."/>
            <person name="Oren A."/>
            <person name="Chaudhuri R.R."/>
            <person name="La Ragione R."/>
            <person name="Hildebrand F."/>
            <person name="Pallen M.J."/>
        </authorList>
    </citation>
    <scope>NUCLEOTIDE SEQUENCE</scope>
    <source>
        <strain evidence="9">ChiGjej1B1-1692</strain>
    </source>
</reference>
<organism evidence="9 10">
    <name type="scientific">Candidatus Mediterraneibacter faecigallinarum</name>
    <dbReference type="NCBI Taxonomy" id="2838669"/>
    <lineage>
        <taxon>Bacteria</taxon>
        <taxon>Bacillati</taxon>
        <taxon>Bacillota</taxon>
        <taxon>Clostridia</taxon>
        <taxon>Lachnospirales</taxon>
        <taxon>Lachnospiraceae</taxon>
        <taxon>Mediterraneibacter</taxon>
    </lineage>
</organism>
<dbReference type="PANTHER" id="PTHR43711">
    <property type="entry name" value="TWO-COMPONENT HISTIDINE KINASE"/>
    <property type="match status" value="1"/>
</dbReference>
<keyword evidence="3" id="KW-0597">Phosphoprotein</keyword>
<evidence type="ECO:0000259" key="8">
    <source>
        <dbReference type="PROSITE" id="PS50109"/>
    </source>
</evidence>
<sequence length="310" mass="35080">MDWTVIIAVCAAGAAAVMAWKMWRLKRNVYEFADSLEQNLDAVIQGREPEETGETEDSLLGRVNEKLHRVNHILEQKEQETVQNREQMKELISDISHQTKTPLANQKIYLEILKSRSLPEDVGEFVGKLEHQTDKLDFLFQSMVKMSRLETGVIQIKKEEADLMETIGRAVSMIVPAAERKNIRLSLETRGDAATGRRLSHDRKWTEEAVYNLLDNGVKYTSEGGSVTICVIWGEIFTEIHVRDTGKGVALERQAQIFTRFYREPEVHDQDGVGIGLYLTRKIAELQGGYVEVRSAEGKGADFCICLPNA</sequence>
<evidence type="ECO:0000313" key="9">
    <source>
        <dbReference type="EMBL" id="HJC37919.1"/>
    </source>
</evidence>
<keyword evidence="5 9" id="KW-0418">Kinase</keyword>
<dbReference type="InterPro" id="IPR004358">
    <property type="entry name" value="Sig_transdc_His_kin-like_C"/>
</dbReference>
<keyword evidence="7" id="KW-0175">Coiled coil</keyword>
<dbReference type="AlphaFoldDB" id="A0A9D2SXF4"/>
<dbReference type="Gene3D" id="3.30.565.10">
    <property type="entry name" value="Histidine kinase-like ATPase, C-terminal domain"/>
    <property type="match status" value="1"/>
</dbReference>
<dbReference type="InterPro" id="IPR036097">
    <property type="entry name" value="HisK_dim/P_sf"/>
</dbReference>
<dbReference type="PANTHER" id="PTHR43711:SF26">
    <property type="entry name" value="SENSOR HISTIDINE KINASE RCSC"/>
    <property type="match status" value="1"/>
</dbReference>
<dbReference type="InterPro" id="IPR003661">
    <property type="entry name" value="HisK_dim/P_dom"/>
</dbReference>
<evidence type="ECO:0000256" key="7">
    <source>
        <dbReference type="SAM" id="Coils"/>
    </source>
</evidence>
<dbReference type="SUPFAM" id="SSF55874">
    <property type="entry name" value="ATPase domain of HSP90 chaperone/DNA topoisomerase II/histidine kinase"/>
    <property type="match status" value="1"/>
</dbReference>
<proteinExistence type="predicted"/>
<dbReference type="PROSITE" id="PS50109">
    <property type="entry name" value="HIS_KIN"/>
    <property type="match status" value="1"/>
</dbReference>
<evidence type="ECO:0000313" key="10">
    <source>
        <dbReference type="Proteomes" id="UP000823894"/>
    </source>
</evidence>
<keyword evidence="6" id="KW-0902">Two-component regulatory system</keyword>
<feature type="coiled-coil region" evidence="7">
    <location>
        <begin position="60"/>
        <end position="94"/>
    </location>
</feature>
<dbReference type="PRINTS" id="PR00344">
    <property type="entry name" value="BCTRLSENSOR"/>
</dbReference>
<name>A0A9D2SXF4_9FIRM</name>
<dbReference type="SUPFAM" id="SSF47384">
    <property type="entry name" value="Homodimeric domain of signal transducing histidine kinase"/>
    <property type="match status" value="1"/>
</dbReference>
<dbReference type="InterPro" id="IPR036890">
    <property type="entry name" value="HATPase_C_sf"/>
</dbReference>
<gene>
    <name evidence="9" type="ORF">H9757_02475</name>
</gene>
<dbReference type="GO" id="GO:0000155">
    <property type="term" value="F:phosphorelay sensor kinase activity"/>
    <property type="evidence" value="ECO:0007669"/>
    <property type="project" value="InterPro"/>
</dbReference>
<dbReference type="Proteomes" id="UP000823894">
    <property type="component" value="Unassembled WGS sequence"/>
</dbReference>
<dbReference type="InterPro" id="IPR003594">
    <property type="entry name" value="HATPase_dom"/>
</dbReference>
<dbReference type="SMART" id="SM00387">
    <property type="entry name" value="HATPase_c"/>
    <property type="match status" value="1"/>
</dbReference>
<dbReference type="Pfam" id="PF02518">
    <property type="entry name" value="HATPase_c"/>
    <property type="match status" value="1"/>
</dbReference>
<protein>
    <recommendedName>
        <fullName evidence="2">histidine kinase</fullName>
        <ecNumber evidence="2">2.7.13.3</ecNumber>
    </recommendedName>
</protein>
<evidence type="ECO:0000256" key="3">
    <source>
        <dbReference type="ARBA" id="ARBA00022553"/>
    </source>
</evidence>
<evidence type="ECO:0000256" key="2">
    <source>
        <dbReference type="ARBA" id="ARBA00012438"/>
    </source>
</evidence>
<keyword evidence="4" id="KW-0808">Transferase</keyword>
<evidence type="ECO:0000256" key="6">
    <source>
        <dbReference type="ARBA" id="ARBA00023012"/>
    </source>
</evidence>
<dbReference type="CDD" id="cd00082">
    <property type="entry name" value="HisKA"/>
    <property type="match status" value="1"/>
</dbReference>
<evidence type="ECO:0000256" key="4">
    <source>
        <dbReference type="ARBA" id="ARBA00022679"/>
    </source>
</evidence>
<dbReference type="Gene3D" id="1.10.287.130">
    <property type="match status" value="1"/>
</dbReference>
<evidence type="ECO:0000256" key="1">
    <source>
        <dbReference type="ARBA" id="ARBA00000085"/>
    </source>
</evidence>
<evidence type="ECO:0000256" key="5">
    <source>
        <dbReference type="ARBA" id="ARBA00022777"/>
    </source>
</evidence>
<comment type="catalytic activity">
    <reaction evidence="1">
        <text>ATP + protein L-histidine = ADP + protein N-phospho-L-histidine.</text>
        <dbReference type="EC" id="2.7.13.3"/>
    </reaction>
</comment>
<dbReference type="EMBL" id="DWWK01000031">
    <property type="protein sequence ID" value="HJC37919.1"/>
    <property type="molecule type" value="Genomic_DNA"/>
</dbReference>